<feature type="region of interest" description="Disordered" evidence="1">
    <location>
        <begin position="1"/>
        <end position="28"/>
    </location>
</feature>
<dbReference type="EMBL" id="JAWZYT010005014">
    <property type="protein sequence ID" value="KAK4291880.1"/>
    <property type="molecule type" value="Genomic_DNA"/>
</dbReference>
<feature type="compositionally biased region" description="Polar residues" evidence="1">
    <location>
        <begin position="18"/>
        <end position="28"/>
    </location>
</feature>
<dbReference type="Proteomes" id="UP001292094">
    <property type="component" value="Unassembled WGS sequence"/>
</dbReference>
<dbReference type="AlphaFoldDB" id="A0AAE1NMK3"/>
<sequence length="102" mass="11185">MTTTLQHNLPLRRFSRPPQASFSPLQLPGTSPSLACTPTISQPSILAYKTPIYITRRDSVYIRTEDARPHWPLGSKVPLPGTRSEILTSLSAFMPLISGPVG</sequence>
<gene>
    <name evidence="2" type="ORF">Pmani_035317</name>
</gene>
<comment type="caution">
    <text evidence="2">The sequence shown here is derived from an EMBL/GenBank/DDBJ whole genome shotgun (WGS) entry which is preliminary data.</text>
</comment>
<organism evidence="2 3">
    <name type="scientific">Petrolisthes manimaculis</name>
    <dbReference type="NCBI Taxonomy" id="1843537"/>
    <lineage>
        <taxon>Eukaryota</taxon>
        <taxon>Metazoa</taxon>
        <taxon>Ecdysozoa</taxon>
        <taxon>Arthropoda</taxon>
        <taxon>Crustacea</taxon>
        <taxon>Multicrustacea</taxon>
        <taxon>Malacostraca</taxon>
        <taxon>Eumalacostraca</taxon>
        <taxon>Eucarida</taxon>
        <taxon>Decapoda</taxon>
        <taxon>Pleocyemata</taxon>
        <taxon>Anomura</taxon>
        <taxon>Galatheoidea</taxon>
        <taxon>Porcellanidae</taxon>
        <taxon>Petrolisthes</taxon>
    </lineage>
</organism>
<reference evidence="2" key="1">
    <citation type="submission" date="2023-11" db="EMBL/GenBank/DDBJ databases">
        <title>Genome assemblies of two species of porcelain crab, Petrolisthes cinctipes and Petrolisthes manimaculis (Anomura: Porcellanidae).</title>
        <authorList>
            <person name="Angst P."/>
        </authorList>
    </citation>
    <scope>NUCLEOTIDE SEQUENCE</scope>
    <source>
        <strain evidence="2">PB745_02</strain>
        <tissue evidence="2">Gill</tissue>
    </source>
</reference>
<accession>A0AAE1NMK3</accession>
<evidence type="ECO:0000313" key="3">
    <source>
        <dbReference type="Proteomes" id="UP001292094"/>
    </source>
</evidence>
<evidence type="ECO:0000313" key="2">
    <source>
        <dbReference type="EMBL" id="KAK4291880.1"/>
    </source>
</evidence>
<evidence type="ECO:0000256" key="1">
    <source>
        <dbReference type="SAM" id="MobiDB-lite"/>
    </source>
</evidence>
<keyword evidence="3" id="KW-1185">Reference proteome</keyword>
<name>A0AAE1NMK3_9EUCA</name>
<proteinExistence type="predicted"/>
<protein>
    <submittedName>
        <fullName evidence="2">Uncharacterized protein</fullName>
    </submittedName>
</protein>